<dbReference type="EMBL" id="UOEA01000060">
    <property type="protein sequence ID" value="VAV84141.1"/>
    <property type="molecule type" value="Genomic_DNA"/>
</dbReference>
<name>A0A3B0QV48_9ZZZZ</name>
<evidence type="ECO:0000313" key="1">
    <source>
        <dbReference type="EMBL" id="VAV84141.1"/>
    </source>
</evidence>
<sequence>MKIMQKFIKVQTFLIIALILVFVPTGLYAEKMPLQASAISLSASLEKNVFRLNEEILINVVFSNESSKAIFLNTYFNLYWNERDETRLIFEITMPNGKKPKSSMILTKRRLINKKDFPLLKSGQYYEIKKQLILRTS</sequence>
<dbReference type="AlphaFoldDB" id="A0A3B0QV48"/>
<gene>
    <name evidence="1" type="ORF">MNBD_DELTA01-770</name>
</gene>
<accession>A0A3B0QV48</accession>
<reference evidence="1" key="1">
    <citation type="submission" date="2018-06" db="EMBL/GenBank/DDBJ databases">
        <authorList>
            <person name="Zhirakovskaya E."/>
        </authorList>
    </citation>
    <scope>NUCLEOTIDE SEQUENCE</scope>
</reference>
<proteinExistence type="predicted"/>
<protein>
    <submittedName>
        <fullName evidence="1">Uncharacterized protein</fullName>
    </submittedName>
</protein>
<organism evidence="1">
    <name type="scientific">hydrothermal vent metagenome</name>
    <dbReference type="NCBI Taxonomy" id="652676"/>
    <lineage>
        <taxon>unclassified sequences</taxon>
        <taxon>metagenomes</taxon>
        <taxon>ecological metagenomes</taxon>
    </lineage>
</organism>